<evidence type="ECO:0000259" key="9">
    <source>
        <dbReference type="PROSITE" id="PS50011"/>
    </source>
</evidence>
<dbReference type="PROSITE" id="PS00107">
    <property type="entry name" value="PROTEIN_KINASE_ATP"/>
    <property type="match status" value="1"/>
</dbReference>
<keyword evidence="6 7" id="KW-0067">ATP-binding</keyword>
<dbReference type="PROSITE" id="PS50011">
    <property type="entry name" value="PROTEIN_KINASE_DOM"/>
    <property type="match status" value="1"/>
</dbReference>
<dbReference type="Gene3D" id="3.30.200.20">
    <property type="entry name" value="Phosphorylase Kinase, domain 1"/>
    <property type="match status" value="1"/>
</dbReference>
<keyword evidence="2 10" id="KW-0723">Serine/threonine-protein kinase</keyword>
<organism evidence="10 11">
    <name type="scientific">Corynebacterium glyciniphilum AJ 3170</name>
    <dbReference type="NCBI Taxonomy" id="1404245"/>
    <lineage>
        <taxon>Bacteria</taxon>
        <taxon>Bacillati</taxon>
        <taxon>Actinomycetota</taxon>
        <taxon>Actinomycetes</taxon>
        <taxon>Mycobacteriales</taxon>
        <taxon>Corynebacteriaceae</taxon>
        <taxon>Corynebacterium</taxon>
    </lineage>
</organism>
<reference evidence="10 11" key="1">
    <citation type="journal article" date="2015" name="Int. J. Syst. Evol. Microbiol.">
        <title>Revisiting Corynebacterium glyciniphilum (ex Kubota et al., 1972) sp. nov., nom. rev., isolated from putrefied banana.</title>
        <authorList>
            <person name="Al-Dilaimi A."/>
            <person name="Bednarz H."/>
            <person name="Lomker A."/>
            <person name="Niehaus K."/>
            <person name="Kalinowski J."/>
            <person name="Ruckert C."/>
        </authorList>
    </citation>
    <scope>NUCLEOTIDE SEQUENCE [LARGE SCALE GENOMIC DNA]</scope>
    <source>
        <strain evidence="10">AJ 3170</strain>
    </source>
</reference>
<dbReference type="SUPFAM" id="SSF56112">
    <property type="entry name" value="Protein kinase-like (PK-like)"/>
    <property type="match status" value="1"/>
</dbReference>
<feature type="binding site" evidence="7">
    <location>
        <position position="55"/>
    </location>
    <ligand>
        <name>ATP</name>
        <dbReference type="ChEBI" id="CHEBI:30616"/>
    </ligand>
</feature>
<dbReference type="AlphaFoldDB" id="X5DPX6"/>
<evidence type="ECO:0000313" key="10">
    <source>
        <dbReference type="EMBL" id="AHW63309.1"/>
    </source>
</evidence>
<dbReference type="eggNOG" id="COG0515">
    <property type="taxonomic scope" value="Bacteria"/>
</dbReference>
<keyword evidence="8" id="KW-1133">Transmembrane helix</keyword>
<keyword evidence="4 7" id="KW-0547">Nucleotide-binding</keyword>
<dbReference type="PANTHER" id="PTHR43289">
    <property type="entry name" value="MITOGEN-ACTIVATED PROTEIN KINASE KINASE KINASE 20-RELATED"/>
    <property type="match status" value="1"/>
</dbReference>
<dbReference type="Proteomes" id="UP000023703">
    <property type="component" value="Chromosome"/>
</dbReference>
<dbReference type="InterPro" id="IPR000719">
    <property type="entry name" value="Prot_kinase_dom"/>
</dbReference>
<gene>
    <name evidence="10" type="primary">pknC</name>
    <name evidence="10" type="ORF">CGLY_04305</name>
</gene>
<keyword evidence="8" id="KW-0472">Membrane</keyword>
<dbReference type="PROSITE" id="PS00108">
    <property type="entry name" value="PROTEIN_KINASE_ST"/>
    <property type="match status" value="1"/>
</dbReference>
<dbReference type="GO" id="GO:0004674">
    <property type="term" value="F:protein serine/threonine kinase activity"/>
    <property type="evidence" value="ECO:0007669"/>
    <property type="project" value="UniProtKB-KW"/>
</dbReference>
<evidence type="ECO:0000256" key="5">
    <source>
        <dbReference type="ARBA" id="ARBA00022777"/>
    </source>
</evidence>
<dbReference type="HOGENOM" id="CLU_040779_0_0_11"/>
<dbReference type="InterPro" id="IPR008271">
    <property type="entry name" value="Ser/Thr_kinase_AS"/>
</dbReference>
<dbReference type="OrthoDB" id="4408092at2"/>
<dbReference type="Pfam" id="PF00069">
    <property type="entry name" value="Pkinase"/>
    <property type="match status" value="1"/>
</dbReference>
<dbReference type="EMBL" id="CP006842">
    <property type="protein sequence ID" value="AHW63309.1"/>
    <property type="molecule type" value="Genomic_DNA"/>
</dbReference>
<keyword evidence="8" id="KW-0812">Transmembrane</keyword>
<feature type="transmembrane region" description="Helical" evidence="8">
    <location>
        <begin position="354"/>
        <end position="374"/>
    </location>
</feature>
<evidence type="ECO:0000313" key="11">
    <source>
        <dbReference type="Proteomes" id="UP000023703"/>
    </source>
</evidence>
<dbReference type="GO" id="GO:0005524">
    <property type="term" value="F:ATP binding"/>
    <property type="evidence" value="ECO:0007669"/>
    <property type="project" value="UniProtKB-UniRule"/>
</dbReference>
<evidence type="ECO:0000256" key="4">
    <source>
        <dbReference type="ARBA" id="ARBA00022741"/>
    </source>
</evidence>
<evidence type="ECO:0000256" key="2">
    <source>
        <dbReference type="ARBA" id="ARBA00022527"/>
    </source>
</evidence>
<keyword evidence="11" id="KW-1185">Reference proteome</keyword>
<dbReference type="RefSeq" id="WP_052539654.1">
    <property type="nucleotide sequence ID" value="NZ_CP006842.1"/>
</dbReference>
<dbReference type="CDD" id="cd14014">
    <property type="entry name" value="STKc_PknB_like"/>
    <property type="match status" value="1"/>
</dbReference>
<evidence type="ECO:0000256" key="1">
    <source>
        <dbReference type="ARBA" id="ARBA00012513"/>
    </source>
</evidence>
<dbReference type="STRING" id="1404245.CGLY_04305"/>
<evidence type="ECO:0000256" key="8">
    <source>
        <dbReference type="SAM" id="Phobius"/>
    </source>
</evidence>
<keyword evidence="3 10" id="KW-0808">Transferase</keyword>
<dbReference type="PANTHER" id="PTHR43289:SF6">
    <property type="entry name" value="SERINE_THREONINE-PROTEIN KINASE NEKL-3"/>
    <property type="match status" value="1"/>
</dbReference>
<protein>
    <recommendedName>
        <fullName evidence="1">non-specific serine/threonine protein kinase</fullName>
        <ecNumber evidence="1">2.7.11.1</ecNumber>
    </recommendedName>
</protein>
<feature type="domain" description="Protein kinase" evidence="9">
    <location>
        <begin position="26"/>
        <end position="309"/>
    </location>
</feature>
<evidence type="ECO:0000256" key="6">
    <source>
        <dbReference type="ARBA" id="ARBA00022840"/>
    </source>
</evidence>
<dbReference type="EC" id="2.7.11.1" evidence="1"/>
<name>X5DPX6_9CORY</name>
<evidence type="ECO:0000256" key="3">
    <source>
        <dbReference type="ARBA" id="ARBA00022679"/>
    </source>
</evidence>
<accession>X5DPX6</accession>
<evidence type="ECO:0000256" key="7">
    <source>
        <dbReference type="PROSITE-ProRule" id="PRU10141"/>
    </source>
</evidence>
<proteinExistence type="predicted"/>
<sequence length="512" mass="54814">MSDSGNWSGDPDVAQLAAELEARRNLTDLTLIGQGGMGHVYRAYDQGLRRWVAVKAVRPDVVGSGGEGYRRFLAEMRTLATIRHTSVVNIHYADALSSTGTAAYFVMDYVDGGDLEDALAERRRTGQRFTVGEVDRILRPVAEALDHIHHRNPPVVHRDLKPANILLPRDPHSAVGTTAVLTDFGISIAGDDTRVTSTGLVIGTEKYMAPEIFTVASTYGAHLVDYSPGTDRYALALIALEMLTLTAFRDTMSTAAWRGERTLPRLTADVLAEPDGPVAPQVARVLRRALDNDPSRRFPTAVAFLDAVRDAGRGQVGQTREVPVAWAGAPASPSHPAHAAPPAPSSARRWKTPVVLLAVVAVVGALGVLGFAGYRQFMTPGWEPSDARIVSAFPDLLPKRQGQEGWRDMTCDGAEPRGEEEARVTCHGGSLTMAVVDFGSEETRSAYVPTSGAEQFEADGCRIRVAAPTETGGAMSVFPETGDRTRYAMLLTGATVDSASSATDVVGNIPVC</sequence>
<dbReference type="SMART" id="SM00220">
    <property type="entry name" value="S_TKc"/>
    <property type="match status" value="1"/>
</dbReference>
<dbReference type="InterPro" id="IPR011009">
    <property type="entry name" value="Kinase-like_dom_sf"/>
</dbReference>
<dbReference type="InterPro" id="IPR017441">
    <property type="entry name" value="Protein_kinase_ATP_BS"/>
</dbReference>
<keyword evidence="5 10" id="KW-0418">Kinase</keyword>
<dbReference type="Gene3D" id="1.10.510.10">
    <property type="entry name" value="Transferase(Phosphotransferase) domain 1"/>
    <property type="match status" value="1"/>
</dbReference>
<dbReference type="KEGG" id="cgy:CGLY_04305"/>